<keyword evidence="10 13" id="KW-0472">Membrane</keyword>
<dbReference type="AlphaFoldDB" id="A0A8T5V062"/>
<comment type="similarity">
    <text evidence="2">Belongs to the TMEM175 family.</text>
</comment>
<evidence type="ECO:0000256" key="5">
    <source>
        <dbReference type="ARBA" id="ARBA00022692"/>
    </source>
</evidence>
<dbReference type="InterPro" id="IPR010617">
    <property type="entry name" value="TMEM175-like"/>
</dbReference>
<feature type="transmembrane region" description="Helical" evidence="13">
    <location>
        <begin position="109"/>
        <end position="131"/>
    </location>
</feature>
<dbReference type="GO" id="GO:0016020">
    <property type="term" value="C:membrane"/>
    <property type="evidence" value="ECO:0007669"/>
    <property type="project" value="UniProtKB-SubCell"/>
</dbReference>
<evidence type="ECO:0000256" key="6">
    <source>
        <dbReference type="ARBA" id="ARBA00022826"/>
    </source>
</evidence>
<keyword evidence="5 13" id="KW-0812">Transmembrane</keyword>
<evidence type="ECO:0000313" key="15">
    <source>
        <dbReference type="Proteomes" id="UP000825933"/>
    </source>
</evidence>
<keyword evidence="15" id="KW-1185">Reference proteome</keyword>
<keyword evidence="9" id="KW-0406">Ion transport</keyword>
<dbReference type="Proteomes" id="UP000825933">
    <property type="component" value="Unassembled WGS sequence"/>
</dbReference>
<keyword evidence="3" id="KW-0813">Transport</keyword>
<feature type="transmembrane region" description="Helical" evidence="13">
    <location>
        <begin position="67"/>
        <end position="88"/>
    </location>
</feature>
<comment type="caution">
    <text evidence="14">The sequence shown here is derived from an EMBL/GenBank/DDBJ whole genome shotgun (WGS) entry which is preliminary data.</text>
</comment>
<keyword evidence="8 13" id="KW-1133">Transmembrane helix</keyword>
<protein>
    <submittedName>
        <fullName evidence="14">TMEM175 family protein</fullName>
    </submittedName>
</protein>
<evidence type="ECO:0000256" key="12">
    <source>
        <dbReference type="ARBA" id="ARBA00034430"/>
    </source>
</evidence>
<keyword evidence="4" id="KW-0633">Potassium transport</keyword>
<sequence>MSQKSSEVDEDLKNRVEQDKVLKSQFELDIRDKNRLEAFVDGVFAIAITILVLEFIVPVLPHSNIAIFNYLGSIWIKFLGYFLAFFLLGMLLNNHSRQFRNLEYADQQLWWLNIAFLSFIVLVPLVTSIWIEYSDTTIGVLCFHFDMLISGLILYLNWIYILKHKYLLRKDITSRTITIIKYRNSSFPIASLIAIGIAFFTPLFSNVAYLFILLIMFISPILIKRKSEK</sequence>
<evidence type="ECO:0000256" key="7">
    <source>
        <dbReference type="ARBA" id="ARBA00022958"/>
    </source>
</evidence>
<keyword evidence="7" id="KW-0630">Potassium</keyword>
<comment type="catalytic activity">
    <reaction evidence="12">
        <text>K(+)(in) = K(+)(out)</text>
        <dbReference type="Rhea" id="RHEA:29463"/>
        <dbReference type="ChEBI" id="CHEBI:29103"/>
    </reaction>
</comment>
<proteinExistence type="inferred from homology"/>
<name>A0A8T5V062_9EURY</name>
<evidence type="ECO:0000256" key="11">
    <source>
        <dbReference type="ARBA" id="ARBA00023303"/>
    </source>
</evidence>
<evidence type="ECO:0000256" key="4">
    <source>
        <dbReference type="ARBA" id="ARBA00022538"/>
    </source>
</evidence>
<feature type="transmembrane region" description="Helical" evidence="13">
    <location>
        <begin position="137"/>
        <end position="161"/>
    </location>
</feature>
<evidence type="ECO:0000256" key="10">
    <source>
        <dbReference type="ARBA" id="ARBA00023136"/>
    </source>
</evidence>
<feature type="transmembrane region" description="Helical" evidence="13">
    <location>
        <begin position="207"/>
        <end position="223"/>
    </location>
</feature>
<evidence type="ECO:0000256" key="9">
    <source>
        <dbReference type="ARBA" id="ARBA00023065"/>
    </source>
</evidence>
<organism evidence="14 15">
    <name type="scientific">Methanobacterium spitsbergense</name>
    <dbReference type="NCBI Taxonomy" id="2874285"/>
    <lineage>
        <taxon>Archaea</taxon>
        <taxon>Methanobacteriati</taxon>
        <taxon>Methanobacteriota</taxon>
        <taxon>Methanomada group</taxon>
        <taxon>Methanobacteria</taxon>
        <taxon>Methanobacteriales</taxon>
        <taxon>Methanobacteriaceae</taxon>
        <taxon>Methanobacterium</taxon>
    </lineage>
</organism>
<dbReference type="GO" id="GO:0015252">
    <property type="term" value="F:proton channel activity"/>
    <property type="evidence" value="ECO:0007669"/>
    <property type="project" value="InterPro"/>
</dbReference>
<dbReference type="GO" id="GO:0005267">
    <property type="term" value="F:potassium channel activity"/>
    <property type="evidence" value="ECO:0007669"/>
    <property type="project" value="UniProtKB-KW"/>
</dbReference>
<keyword evidence="11" id="KW-0407">Ion channel</keyword>
<evidence type="ECO:0000256" key="3">
    <source>
        <dbReference type="ARBA" id="ARBA00022448"/>
    </source>
</evidence>
<dbReference type="Pfam" id="PF06736">
    <property type="entry name" value="TMEM175"/>
    <property type="match status" value="1"/>
</dbReference>
<feature type="transmembrane region" description="Helical" evidence="13">
    <location>
        <begin position="182"/>
        <end position="201"/>
    </location>
</feature>
<feature type="transmembrane region" description="Helical" evidence="13">
    <location>
        <begin position="38"/>
        <end position="61"/>
    </location>
</feature>
<evidence type="ECO:0000256" key="8">
    <source>
        <dbReference type="ARBA" id="ARBA00022989"/>
    </source>
</evidence>
<evidence type="ECO:0000256" key="1">
    <source>
        <dbReference type="ARBA" id="ARBA00004141"/>
    </source>
</evidence>
<gene>
    <name evidence="14" type="ORF">K8N75_10180</name>
</gene>
<accession>A0A8T5V062</accession>
<reference evidence="15" key="1">
    <citation type="journal article" date="2022" name="Microbiol. Resour. Announc.">
        <title>Draft Genome Sequence of a Methanogenic Archaeon from West Spitsbergen Permafrost.</title>
        <authorList>
            <person name="Trubitsyn V."/>
            <person name="Rivkina E."/>
            <person name="Shcherbakova V."/>
        </authorList>
    </citation>
    <scope>NUCLEOTIDE SEQUENCE [LARGE SCALE GENOMIC DNA]</scope>
    <source>
        <strain evidence="15">VT</strain>
    </source>
</reference>
<dbReference type="EMBL" id="JAIOUQ010000013">
    <property type="protein sequence ID" value="MBZ2166403.1"/>
    <property type="molecule type" value="Genomic_DNA"/>
</dbReference>
<dbReference type="RefSeq" id="WP_223791956.1">
    <property type="nucleotide sequence ID" value="NZ_JAIOUQ010000013.1"/>
</dbReference>
<evidence type="ECO:0000256" key="13">
    <source>
        <dbReference type="SAM" id="Phobius"/>
    </source>
</evidence>
<dbReference type="PANTHER" id="PTHR31462:SF5">
    <property type="entry name" value="ENDOSOMAL_LYSOSOMAL PROTON CHANNEL TMEM175"/>
    <property type="match status" value="1"/>
</dbReference>
<keyword evidence="6" id="KW-0631">Potassium channel</keyword>
<evidence type="ECO:0000256" key="2">
    <source>
        <dbReference type="ARBA" id="ARBA00006920"/>
    </source>
</evidence>
<dbReference type="PANTHER" id="PTHR31462">
    <property type="entry name" value="ENDOSOMAL/LYSOSOMAL POTASSIUM CHANNEL TMEM175"/>
    <property type="match status" value="1"/>
</dbReference>
<evidence type="ECO:0000313" key="14">
    <source>
        <dbReference type="EMBL" id="MBZ2166403.1"/>
    </source>
</evidence>
<comment type="subcellular location">
    <subcellularLocation>
        <location evidence="1">Membrane</location>
        <topology evidence="1">Multi-pass membrane protein</topology>
    </subcellularLocation>
</comment>